<sequence>MEYTVSKLAKISGVTQRTLHYYDQIGLLKPASVSSSGYRLYGKEEVDMLQQIIFYRELVVSIEEIKTIIQEPTFNQTRALEQHLHNLKRKRARLDQIIATVEKTIANSKGEIVMQDKEKFEGFKAQVLQDNEQKYGDEIREIYGDKAINQSNQAFKNMTEAEYNEWRQLEDEITDLLPVAFQTEDPSSEIAQTLAAKHKAWLMYMWPSYSEQAHAVLADMYVTDERFSAYYDKHVEGGAQFLRDAIFIFTGEQES</sequence>
<dbReference type="GO" id="GO:0003677">
    <property type="term" value="F:DNA binding"/>
    <property type="evidence" value="ECO:0007669"/>
    <property type="project" value="UniProtKB-KW"/>
</dbReference>
<dbReference type="SUPFAM" id="SSF89082">
    <property type="entry name" value="Antibiotic binding domain of TipA-like multidrug resistance regulators"/>
    <property type="match status" value="1"/>
</dbReference>
<keyword evidence="4" id="KW-0804">Transcription</keyword>
<dbReference type="Pfam" id="PF07739">
    <property type="entry name" value="TipAS"/>
    <property type="match status" value="1"/>
</dbReference>
<dbReference type="PROSITE" id="PS00552">
    <property type="entry name" value="HTH_MERR_1"/>
    <property type="match status" value="1"/>
</dbReference>
<keyword evidence="9" id="KW-1185">Reference proteome</keyword>
<dbReference type="AlphaFoldDB" id="A0A2C6VIJ4"/>
<dbReference type="Proteomes" id="UP000223828">
    <property type="component" value="Unassembled WGS sequence"/>
</dbReference>
<feature type="domain" description="HTH merR-type" evidence="5">
    <location>
        <begin position="1"/>
        <end position="71"/>
    </location>
</feature>
<evidence type="ECO:0000259" key="5">
    <source>
        <dbReference type="PROSITE" id="PS50937"/>
    </source>
</evidence>
<evidence type="ECO:0000256" key="4">
    <source>
        <dbReference type="ARBA" id="ARBA00023163"/>
    </source>
</evidence>
<dbReference type="GO" id="GO:0003700">
    <property type="term" value="F:DNA-binding transcription factor activity"/>
    <property type="evidence" value="ECO:0007669"/>
    <property type="project" value="InterPro"/>
</dbReference>
<dbReference type="SUPFAM" id="SSF46955">
    <property type="entry name" value="Putative DNA-binding domain"/>
    <property type="match status" value="1"/>
</dbReference>
<keyword evidence="1" id="KW-0805">Transcription regulation</keyword>
<keyword evidence="3" id="KW-0010">Activator</keyword>
<dbReference type="RefSeq" id="WP_099089810.1">
    <property type="nucleotide sequence ID" value="NZ_CP093217.1"/>
</dbReference>
<dbReference type="OrthoDB" id="9814833at2"/>
<dbReference type="PROSITE" id="PS50937">
    <property type="entry name" value="HTH_MERR_2"/>
    <property type="match status" value="1"/>
</dbReference>
<evidence type="ECO:0000256" key="1">
    <source>
        <dbReference type="ARBA" id="ARBA00023015"/>
    </source>
</evidence>
<evidence type="ECO:0000313" key="6">
    <source>
        <dbReference type="EMBL" id="PHK50051.1"/>
    </source>
</evidence>
<dbReference type="InterPro" id="IPR000551">
    <property type="entry name" value="MerR-type_HTH_dom"/>
</dbReference>
<protein>
    <submittedName>
        <fullName evidence="6">MerR family transcriptional regulator</fullName>
    </submittedName>
</protein>
<reference evidence="8" key="2">
    <citation type="submission" date="2017-10" db="EMBL/GenBank/DDBJ databases">
        <title>Staphylococcus edaphicus sp. nov., isolated in Antarctica, harbouring mecC gene and genomic islands essential in adaptation to extreme environment.</title>
        <authorList>
            <person name="Pantucek R."/>
            <person name="Sedlacek I."/>
            <person name="Indrakova A."/>
            <person name="Vrbovska V."/>
            <person name="Maslanova I."/>
            <person name="Kovarovic V."/>
            <person name="Svec P."/>
            <person name="Kralova S."/>
            <person name="Kristofova L."/>
            <person name="Keklakova J."/>
            <person name="Petras P."/>
            <person name="Doskar J."/>
        </authorList>
    </citation>
    <scope>NUCLEOTIDE SEQUENCE [LARGE SCALE GENOMIC DNA]</scope>
    <source>
        <strain evidence="8">CCM 5085</strain>
    </source>
</reference>
<dbReference type="Gene3D" id="1.10.490.50">
    <property type="entry name" value="Antibiotic binding domain of TipA-like multidrug resistance regulators"/>
    <property type="match status" value="1"/>
</dbReference>
<reference evidence="6" key="1">
    <citation type="journal article" date="2017" name="Appl. Environ. Microbiol.">
        <title>Staphylococcus edaphicus sp. nov., isolated in Antarctica, harbours mecC gene and genomic islands with suspected role in adaptation to extreme environment.</title>
        <authorList>
            <person name="Pantucek R."/>
            <person name="Sedlacek I."/>
            <person name="Indrakova A."/>
            <person name="Vrbovska V."/>
            <person name="Maslanova I."/>
            <person name="Kovarovic V."/>
            <person name="Svec P."/>
            <person name="Kralova S."/>
            <person name="Kristofova L."/>
            <person name="Keklakova J."/>
            <person name="Petras P."/>
            <person name="Doskar J."/>
        </authorList>
    </citation>
    <scope>NUCLEOTIDE SEQUENCE</scope>
    <source>
        <strain evidence="6">CCM 8730</strain>
    </source>
</reference>
<dbReference type="Proteomes" id="UP001056588">
    <property type="component" value="Chromosome"/>
</dbReference>
<dbReference type="InterPro" id="IPR047057">
    <property type="entry name" value="MerR_fam"/>
</dbReference>
<dbReference type="InterPro" id="IPR036244">
    <property type="entry name" value="TipA-like_antibiotic-bd"/>
</dbReference>
<dbReference type="SMART" id="SM00422">
    <property type="entry name" value="HTH_MERR"/>
    <property type="match status" value="1"/>
</dbReference>
<dbReference type="Pfam" id="PF13411">
    <property type="entry name" value="MerR_1"/>
    <property type="match status" value="1"/>
</dbReference>
<dbReference type="PANTHER" id="PTHR30204:SF90">
    <property type="entry name" value="HTH-TYPE TRANSCRIPTIONAL ACTIVATOR MTA"/>
    <property type="match status" value="1"/>
</dbReference>
<name>A0A2C6VIJ4_9STAP</name>
<dbReference type="EMBL" id="MRZN01000005">
    <property type="protein sequence ID" value="PHK50051.1"/>
    <property type="molecule type" value="Genomic_DNA"/>
</dbReference>
<dbReference type="Gene3D" id="1.10.1660.10">
    <property type="match status" value="1"/>
</dbReference>
<accession>A0A2C6VIJ4</accession>
<evidence type="ECO:0000256" key="3">
    <source>
        <dbReference type="ARBA" id="ARBA00023159"/>
    </source>
</evidence>
<evidence type="ECO:0000313" key="8">
    <source>
        <dbReference type="Proteomes" id="UP000223828"/>
    </source>
</evidence>
<dbReference type="InterPro" id="IPR012925">
    <property type="entry name" value="TipAS_dom"/>
</dbReference>
<evidence type="ECO:0000313" key="9">
    <source>
        <dbReference type="Proteomes" id="UP001056588"/>
    </source>
</evidence>
<reference evidence="6" key="3">
    <citation type="submission" date="2017-10" db="EMBL/GenBank/DDBJ databases">
        <authorList>
            <person name="Vrbovska V."/>
            <person name="Kovarovic V."/>
            <person name="Indrakova A."/>
        </authorList>
    </citation>
    <scope>NUCLEOTIDE SEQUENCE</scope>
    <source>
        <strain evidence="6">CCM 8730</strain>
    </source>
</reference>
<dbReference type="CDD" id="cd01106">
    <property type="entry name" value="HTH_TipAL-Mta"/>
    <property type="match status" value="1"/>
</dbReference>
<dbReference type="PANTHER" id="PTHR30204">
    <property type="entry name" value="REDOX-CYCLING DRUG-SENSING TRANSCRIPTIONAL ACTIVATOR SOXR"/>
    <property type="match status" value="1"/>
</dbReference>
<proteinExistence type="predicted"/>
<evidence type="ECO:0000313" key="7">
    <source>
        <dbReference type="EMBL" id="UQW81544.1"/>
    </source>
</evidence>
<keyword evidence="2" id="KW-0238">DNA-binding</keyword>
<gene>
    <name evidence="6" type="ORF">BTJ66_04630</name>
    <name evidence="7" type="ORF">MNY58_13505</name>
</gene>
<evidence type="ECO:0000256" key="2">
    <source>
        <dbReference type="ARBA" id="ARBA00023125"/>
    </source>
</evidence>
<dbReference type="InterPro" id="IPR009061">
    <property type="entry name" value="DNA-bd_dom_put_sf"/>
</dbReference>
<reference evidence="7" key="4">
    <citation type="submission" date="2022-03" db="EMBL/GenBank/DDBJ databases">
        <title>Complete Genome Sequence of Staphylococcus edaphicus strain CCM 8731.</title>
        <authorList>
            <person name="Rimmer C.O."/>
            <person name="Thomas J.C."/>
        </authorList>
    </citation>
    <scope>NUCLEOTIDE SEQUENCE</scope>
    <source>
        <strain evidence="7">CCM 8731</strain>
    </source>
</reference>
<organism evidence="6 8">
    <name type="scientific">Staphylococcus edaphicus</name>
    <dbReference type="NCBI Taxonomy" id="1955013"/>
    <lineage>
        <taxon>Bacteria</taxon>
        <taxon>Bacillati</taxon>
        <taxon>Bacillota</taxon>
        <taxon>Bacilli</taxon>
        <taxon>Bacillales</taxon>
        <taxon>Staphylococcaceae</taxon>
        <taxon>Staphylococcus</taxon>
    </lineage>
</organism>
<dbReference type="EMBL" id="CP093217">
    <property type="protein sequence ID" value="UQW81544.1"/>
    <property type="molecule type" value="Genomic_DNA"/>
</dbReference>